<keyword evidence="7" id="KW-1185">Reference proteome</keyword>
<evidence type="ECO:0000313" key="7">
    <source>
        <dbReference type="Proteomes" id="UP000552587"/>
    </source>
</evidence>
<dbReference type="Pfam" id="PF07719">
    <property type="entry name" value="TPR_2"/>
    <property type="match status" value="1"/>
</dbReference>
<dbReference type="Gene3D" id="1.25.40.10">
    <property type="entry name" value="Tetratricopeptide repeat domain"/>
    <property type="match status" value="1"/>
</dbReference>
<gene>
    <name evidence="6" type="ORF">H4F99_09465</name>
</gene>
<dbReference type="PROSITE" id="PS50005">
    <property type="entry name" value="TPR"/>
    <property type="match status" value="1"/>
</dbReference>
<dbReference type="PROSITE" id="PS50293">
    <property type="entry name" value="TPR_REGION"/>
    <property type="match status" value="1"/>
</dbReference>
<keyword evidence="1" id="KW-0677">Repeat</keyword>
<name>A0A7W3U4H8_9GAMM</name>
<evidence type="ECO:0000256" key="2">
    <source>
        <dbReference type="ARBA" id="ARBA00022803"/>
    </source>
</evidence>
<dbReference type="SUPFAM" id="SSF48452">
    <property type="entry name" value="TPR-like"/>
    <property type="match status" value="1"/>
</dbReference>
<feature type="chain" id="PRO_5031328046" evidence="5">
    <location>
        <begin position="24"/>
        <end position="188"/>
    </location>
</feature>
<feature type="signal peptide" evidence="5">
    <location>
        <begin position="1"/>
        <end position="23"/>
    </location>
</feature>
<dbReference type="InterPro" id="IPR019734">
    <property type="entry name" value="TPR_rpt"/>
</dbReference>
<protein>
    <submittedName>
        <fullName evidence="6">Tetratricopeptide repeat protein</fullName>
    </submittedName>
</protein>
<dbReference type="InterPro" id="IPR011990">
    <property type="entry name" value="TPR-like_helical_dom_sf"/>
</dbReference>
<dbReference type="AlphaFoldDB" id="A0A7W3U4H8"/>
<dbReference type="Proteomes" id="UP000552587">
    <property type="component" value="Unassembled WGS sequence"/>
</dbReference>
<keyword evidence="5" id="KW-0732">Signal</keyword>
<feature type="region of interest" description="Disordered" evidence="4">
    <location>
        <begin position="151"/>
        <end position="188"/>
    </location>
</feature>
<evidence type="ECO:0000256" key="4">
    <source>
        <dbReference type="SAM" id="MobiDB-lite"/>
    </source>
</evidence>
<proteinExistence type="predicted"/>
<feature type="compositionally biased region" description="Low complexity" evidence="4">
    <location>
        <begin position="177"/>
        <end position="188"/>
    </location>
</feature>
<dbReference type="InterPro" id="IPR013105">
    <property type="entry name" value="TPR_2"/>
</dbReference>
<keyword evidence="2 3" id="KW-0802">TPR repeat</keyword>
<evidence type="ECO:0000313" key="6">
    <source>
        <dbReference type="EMBL" id="MBB1088717.1"/>
    </source>
</evidence>
<dbReference type="PROSITE" id="PS51257">
    <property type="entry name" value="PROKAR_LIPOPROTEIN"/>
    <property type="match status" value="1"/>
</dbReference>
<evidence type="ECO:0000256" key="3">
    <source>
        <dbReference type="PROSITE-ProRule" id="PRU00339"/>
    </source>
</evidence>
<dbReference type="EMBL" id="JACHTE010000006">
    <property type="protein sequence ID" value="MBB1088717.1"/>
    <property type="molecule type" value="Genomic_DNA"/>
</dbReference>
<comment type="caution">
    <text evidence="6">The sequence shown here is derived from an EMBL/GenBank/DDBJ whole genome shotgun (WGS) entry which is preliminary data.</text>
</comment>
<dbReference type="SMART" id="SM00028">
    <property type="entry name" value="TPR"/>
    <property type="match status" value="1"/>
</dbReference>
<organism evidence="6 7">
    <name type="scientific">Marilutibacter penaei</name>
    <dbReference type="NCBI Taxonomy" id="2759900"/>
    <lineage>
        <taxon>Bacteria</taxon>
        <taxon>Pseudomonadati</taxon>
        <taxon>Pseudomonadota</taxon>
        <taxon>Gammaproteobacteria</taxon>
        <taxon>Lysobacterales</taxon>
        <taxon>Lysobacteraceae</taxon>
        <taxon>Marilutibacter</taxon>
    </lineage>
</organism>
<dbReference type="RefSeq" id="WP_182669494.1">
    <property type="nucleotide sequence ID" value="NZ_JACHTE010000006.1"/>
</dbReference>
<reference evidence="6 7" key="1">
    <citation type="submission" date="2020-07" db="EMBL/GenBank/DDBJ databases">
        <authorList>
            <person name="Xu S."/>
            <person name="Li A."/>
        </authorList>
    </citation>
    <scope>NUCLEOTIDE SEQUENCE [LARGE SCALE GENOMIC DNA]</scope>
    <source>
        <strain evidence="6 7">SG-8</strain>
    </source>
</reference>
<evidence type="ECO:0000256" key="5">
    <source>
        <dbReference type="SAM" id="SignalP"/>
    </source>
</evidence>
<evidence type="ECO:0000256" key="1">
    <source>
        <dbReference type="ARBA" id="ARBA00022737"/>
    </source>
</evidence>
<sequence>MEMKHPSLLALLLALCTTMAACAGNEHRTTPDAVDLLEVERRANDAYANGRDEEAAQLYRDLVEQLPTEGPYWYRLGNALVRTGRHDDAAFAYQKSLQLDPDNGKAWHNLGLVRLHQAQTSFAAGVQNSTSGERVFDESLKLSAAVFSLIAPPSNQGATPRPDDGGGKTAGPEDAMTPATPTRPRTGS</sequence>
<feature type="repeat" description="TPR" evidence="3">
    <location>
        <begin position="70"/>
        <end position="103"/>
    </location>
</feature>
<accession>A0A7W3U4H8</accession>